<dbReference type="PANTHER" id="PTHR33939:SF1">
    <property type="entry name" value="DUF4371 DOMAIN-CONTAINING PROTEIN"/>
    <property type="match status" value="1"/>
</dbReference>
<name>A0A8K0GA98_IGNLU</name>
<dbReference type="PANTHER" id="PTHR33939">
    <property type="entry name" value="PROTEIN CBG22215"/>
    <property type="match status" value="1"/>
</dbReference>
<dbReference type="OrthoDB" id="6757964at2759"/>
<accession>A0A8K0GA98</accession>
<keyword evidence="2" id="KW-1185">Reference proteome</keyword>
<dbReference type="Proteomes" id="UP000801492">
    <property type="component" value="Unassembled WGS sequence"/>
</dbReference>
<sequence>MTAQLFEEWFENSLLPSLPPNSVIVLDNASYYSRQLNKIPNTNSTKAELMEFLYEQNIYFEESYTKKQLLGNSVKHVMKIEAEYMKIHQKHPPVVIQITSGDDSDDSDFENISE</sequence>
<gene>
    <name evidence="1" type="ORF">ILUMI_15101</name>
</gene>
<dbReference type="AlphaFoldDB" id="A0A8K0GA98"/>
<proteinExistence type="predicted"/>
<dbReference type="EMBL" id="VTPC01039562">
    <property type="protein sequence ID" value="KAF2891073.1"/>
    <property type="molecule type" value="Genomic_DNA"/>
</dbReference>
<evidence type="ECO:0000313" key="2">
    <source>
        <dbReference type="Proteomes" id="UP000801492"/>
    </source>
</evidence>
<comment type="caution">
    <text evidence="1">The sequence shown here is derived from an EMBL/GenBank/DDBJ whole genome shotgun (WGS) entry which is preliminary data.</text>
</comment>
<organism evidence="1 2">
    <name type="scientific">Ignelater luminosus</name>
    <name type="common">Cucubano</name>
    <name type="synonym">Pyrophorus luminosus</name>
    <dbReference type="NCBI Taxonomy" id="2038154"/>
    <lineage>
        <taxon>Eukaryota</taxon>
        <taxon>Metazoa</taxon>
        <taxon>Ecdysozoa</taxon>
        <taxon>Arthropoda</taxon>
        <taxon>Hexapoda</taxon>
        <taxon>Insecta</taxon>
        <taxon>Pterygota</taxon>
        <taxon>Neoptera</taxon>
        <taxon>Endopterygota</taxon>
        <taxon>Coleoptera</taxon>
        <taxon>Polyphaga</taxon>
        <taxon>Elateriformia</taxon>
        <taxon>Elateroidea</taxon>
        <taxon>Elateridae</taxon>
        <taxon>Agrypninae</taxon>
        <taxon>Pyrophorini</taxon>
        <taxon>Ignelater</taxon>
    </lineage>
</organism>
<evidence type="ECO:0000313" key="1">
    <source>
        <dbReference type="EMBL" id="KAF2891073.1"/>
    </source>
</evidence>
<reference evidence="1" key="1">
    <citation type="submission" date="2019-08" db="EMBL/GenBank/DDBJ databases">
        <title>The genome of the North American firefly Photinus pyralis.</title>
        <authorList>
            <consortium name="Photinus pyralis genome working group"/>
            <person name="Fallon T.R."/>
            <person name="Sander Lower S.E."/>
            <person name="Weng J.-K."/>
        </authorList>
    </citation>
    <scope>NUCLEOTIDE SEQUENCE</scope>
    <source>
        <strain evidence="1">TRF0915ILg1</strain>
        <tissue evidence="1">Whole body</tissue>
    </source>
</reference>
<protein>
    <submittedName>
        <fullName evidence="1">Uncharacterized protein</fullName>
    </submittedName>
</protein>